<dbReference type="Proteomes" id="UP000278149">
    <property type="component" value="Unassembled WGS sequence"/>
</dbReference>
<dbReference type="InterPro" id="IPR014426">
    <property type="entry name" value="UPF0282_hydrls"/>
</dbReference>
<dbReference type="HAMAP" id="MF_01406">
    <property type="entry name" value="UPF0282"/>
    <property type="match status" value="1"/>
</dbReference>
<dbReference type="InterPro" id="IPR050114">
    <property type="entry name" value="UPF0173_UPF0282_UlaG_hydrolase"/>
</dbReference>
<dbReference type="RefSeq" id="WP_125742442.1">
    <property type="nucleotide sequence ID" value="NZ_RCOR01000042.1"/>
</dbReference>
<dbReference type="Gene3D" id="3.60.15.10">
    <property type="entry name" value="Ribonuclease Z/Hydroxyacylglutathione hydrolase-like"/>
    <property type="match status" value="1"/>
</dbReference>
<evidence type="ECO:0000256" key="1">
    <source>
        <dbReference type="HAMAP-Rule" id="MF_01406"/>
    </source>
</evidence>
<dbReference type="PANTHER" id="PTHR43546">
    <property type="entry name" value="UPF0173 METAL-DEPENDENT HYDROLASE MJ1163-RELATED"/>
    <property type="match status" value="1"/>
</dbReference>
<dbReference type="PANTHER" id="PTHR43546:SF4">
    <property type="entry name" value="UPF0282 PROTEIN MJ1629"/>
    <property type="match status" value="1"/>
</dbReference>
<evidence type="ECO:0000313" key="2">
    <source>
        <dbReference type="EMBL" id="RSN67633.1"/>
    </source>
</evidence>
<accession>A0A429G1F6</accession>
<protein>
    <recommendedName>
        <fullName evidence="1">UPF0282 protein D9Q81_07465</fullName>
    </recommendedName>
</protein>
<name>A0A429G1F6_9CREN</name>
<dbReference type="SUPFAM" id="SSF56281">
    <property type="entry name" value="Metallo-hydrolase/oxidoreductase"/>
    <property type="match status" value="1"/>
</dbReference>
<reference evidence="2 3" key="1">
    <citation type="submission" date="2018-10" db="EMBL/GenBank/DDBJ databases">
        <title>Co-occurring genomic capacity for anaerobic methane metabolism and dissimilatory sulfite reduction discovered in the Korarchaeota.</title>
        <authorList>
            <person name="Mckay L.J."/>
            <person name="Dlakic M."/>
            <person name="Fields M.W."/>
            <person name="Delmont T.O."/>
            <person name="Eren A.M."/>
            <person name="Jay Z.J."/>
            <person name="Klingelsmith K.B."/>
            <person name="Rusch D.B."/>
            <person name="Inskeep W.P."/>
        </authorList>
    </citation>
    <scope>NUCLEOTIDE SEQUENCE [LARGE SCALE GENOMIC DNA]</scope>
    <source>
        <strain evidence="2 3">WS</strain>
    </source>
</reference>
<proteinExistence type="inferred from homology"/>
<comment type="similarity">
    <text evidence="1">Belongs to the UPF0282 family.</text>
</comment>
<evidence type="ECO:0000313" key="3">
    <source>
        <dbReference type="Proteomes" id="UP000278149"/>
    </source>
</evidence>
<dbReference type="AlphaFoldDB" id="A0A429G1F6"/>
<organism evidence="2 3">
    <name type="scientific">Candidatus Korarchaeum cryptofilum</name>
    <dbReference type="NCBI Taxonomy" id="498846"/>
    <lineage>
        <taxon>Archaea</taxon>
        <taxon>Thermoproteota</taxon>
        <taxon>Candidatus Korarchaeia</taxon>
        <taxon>Candidatus Korarchaeales</taxon>
        <taxon>Candidatus Korarchaeaceae</taxon>
        <taxon>Candidatus Korarchaeum</taxon>
    </lineage>
</organism>
<dbReference type="InterPro" id="IPR036866">
    <property type="entry name" value="RibonucZ/Hydroxyglut_hydro"/>
</dbReference>
<dbReference type="NCBIfam" id="NF003287">
    <property type="entry name" value="PRK04286.1-1"/>
    <property type="match status" value="1"/>
</dbReference>
<gene>
    <name evidence="2" type="ORF">D9Q81_07465</name>
</gene>
<dbReference type="EMBL" id="RCOR01000042">
    <property type="protein sequence ID" value="RSN67633.1"/>
    <property type="molecule type" value="Genomic_DNA"/>
</dbReference>
<dbReference type="PIRSF" id="PIRSF004944">
    <property type="entry name" value="UCP004944_hydrls"/>
    <property type="match status" value="1"/>
</dbReference>
<keyword evidence="2" id="KW-0378">Hydrolase</keyword>
<dbReference type="GO" id="GO:0016787">
    <property type="term" value="F:hydrolase activity"/>
    <property type="evidence" value="ECO:0007669"/>
    <property type="project" value="UniProtKB-KW"/>
</dbReference>
<comment type="caution">
    <text evidence="2">The sequence shown here is derived from an EMBL/GenBank/DDBJ whole genome shotgun (WGS) entry which is preliminary data.</text>
</comment>
<sequence>MRILPLSSDSMGARSMATLVETKDLRIMIDPGVALGPSRYGLPPHPKEWERMEAHWREIVRQAHKADLLIVTHYHYDHHNPWEGLEIYEGKRVLVKDPKRNINQSQRGRASFFLKQIEGIANVEIADGRSFREGDTIIEFSEPVFHGTNSKLGYVIEVFIREGEDSFLFTSDVEGPSLDDQARFVLEKKPKVVMVDGPMTYMLGYRYSRASLDASIRNLSSILDAVETLVIDHHLLRDLEWSKRIESVLNKGREVKKKVITSNELVDKPLEMLEAKRKELYELYPVDESEMREWKFED</sequence>